<dbReference type="PANTHER" id="PTHR16161:SF0">
    <property type="entry name" value="TRANSCRIPTIONAL PROTEIN SWT1"/>
    <property type="match status" value="1"/>
</dbReference>
<evidence type="ECO:0000313" key="3">
    <source>
        <dbReference type="WBParaSite" id="PSU_v2.g9659.t1"/>
    </source>
</evidence>
<dbReference type="InterPro" id="IPR029060">
    <property type="entry name" value="PIN-like_dom_sf"/>
</dbReference>
<dbReference type="AlphaFoldDB" id="A0A914ZBH2"/>
<proteinExistence type="predicted"/>
<dbReference type="SMART" id="SM00670">
    <property type="entry name" value="PINc"/>
    <property type="match status" value="1"/>
</dbReference>
<dbReference type="SUPFAM" id="SSF88723">
    <property type="entry name" value="PIN domain-like"/>
    <property type="match status" value="1"/>
</dbReference>
<name>A0A914ZBH2_9BILA</name>
<organism evidence="2 3">
    <name type="scientific">Panagrolaimus superbus</name>
    <dbReference type="NCBI Taxonomy" id="310955"/>
    <lineage>
        <taxon>Eukaryota</taxon>
        <taxon>Metazoa</taxon>
        <taxon>Ecdysozoa</taxon>
        <taxon>Nematoda</taxon>
        <taxon>Chromadorea</taxon>
        <taxon>Rhabditida</taxon>
        <taxon>Tylenchina</taxon>
        <taxon>Panagrolaimomorpha</taxon>
        <taxon>Panagrolaimoidea</taxon>
        <taxon>Panagrolaimidae</taxon>
        <taxon>Panagrolaimus</taxon>
    </lineage>
</organism>
<dbReference type="Proteomes" id="UP000887577">
    <property type="component" value="Unplaced"/>
</dbReference>
<dbReference type="InterPro" id="IPR002716">
    <property type="entry name" value="PIN_dom"/>
</dbReference>
<dbReference type="Gene3D" id="3.40.50.1010">
    <property type="entry name" value="5'-nuclease"/>
    <property type="match status" value="1"/>
</dbReference>
<sequence>MLLNWKIWFTKVNTVLPSLVVIECYWETICNLIPSTIYLSPSFTFDFSVIRKKISKLGIILKNYLATMKVSIKTAKLDDTSDNSFVLPEIILCCWGSRFPADSNPLQLSLTSGESYSNILQAFLIRISLIQSLLVKMVNKGFFGLTSTFEYSPGKNDLSTFEIFALAYNKGSPIYAVYPEYIALDTNTIIDEYERLMTLTEHGIKFIIPTVVWSELQSISRDKKKDEAIRTSAKNAADLISKTISNHSNDFQIYNFYGERKFDLEFTPRDIAGLSNKSGREQARDNNDDFIISICRNIEDILGSSSKKGFYDSKIVVRNAILLTEDRILRIKARSEAVLTCGFKDFFTWFNSCIITSEK</sequence>
<dbReference type="PANTHER" id="PTHR16161">
    <property type="entry name" value="TRANSCRIPTIONAL PROTEIN SWT1"/>
    <property type="match status" value="1"/>
</dbReference>
<dbReference type="GO" id="GO:0005634">
    <property type="term" value="C:nucleus"/>
    <property type="evidence" value="ECO:0007669"/>
    <property type="project" value="TreeGrafter"/>
</dbReference>
<accession>A0A914ZBH2</accession>
<evidence type="ECO:0000313" key="2">
    <source>
        <dbReference type="Proteomes" id="UP000887577"/>
    </source>
</evidence>
<dbReference type="Pfam" id="PF13638">
    <property type="entry name" value="PIN_4"/>
    <property type="match status" value="1"/>
</dbReference>
<dbReference type="InterPro" id="IPR052626">
    <property type="entry name" value="SWT1_Regulator"/>
</dbReference>
<feature type="domain" description="PIN" evidence="1">
    <location>
        <begin position="180"/>
        <end position="331"/>
    </location>
</feature>
<reference evidence="3" key="1">
    <citation type="submission" date="2022-11" db="UniProtKB">
        <authorList>
            <consortium name="WormBaseParasite"/>
        </authorList>
    </citation>
    <scope>IDENTIFICATION</scope>
</reference>
<dbReference type="WBParaSite" id="PSU_v2.g9659.t1">
    <property type="protein sequence ID" value="PSU_v2.g9659.t1"/>
    <property type="gene ID" value="PSU_v2.g9659"/>
</dbReference>
<keyword evidence="2" id="KW-1185">Reference proteome</keyword>
<evidence type="ECO:0000259" key="1">
    <source>
        <dbReference type="SMART" id="SM00670"/>
    </source>
</evidence>
<protein>
    <submittedName>
        <fullName evidence="3">PIN domain-containing protein</fullName>
    </submittedName>
</protein>